<accession>A0ACC0AL55</accession>
<organism evidence="1 2">
    <name type="scientific">Catharanthus roseus</name>
    <name type="common">Madagascar periwinkle</name>
    <name type="synonym">Vinca rosea</name>
    <dbReference type="NCBI Taxonomy" id="4058"/>
    <lineage>
        <taxon>Eukaryota</taxon>
        <taxon>Viridiplantae</taxon>
        <taxon>Streptophyta</taxon>
        <taxon>Embryophyta</taxon>
        <taxon>Tracheophyta</taxon>
        <taxon>Spermatophyta</taxon>
        <taxon>Magnoliopsida</taxon>
        <taxon>eudicotyledons</taxon>
        <taxon>Gunneridae</taxon>
        <taxon>Pentapetalae</taxon>
        <taxon>asterids</taxon>
        <taxon>lamiids</taxon>
        <taxon>Gentianales</taxon>
        <taxon>Apocynaceae</taxon>
        <taxon>Rauvolfioideae</taxon>
        <taxon>Vinceae</taxon>
        <taxon>Catharanthinae</taxon>
        <taxon>Catharanthus</taxon>
    </lineage>
</organism>
<proteinExistence type="predicted"/>
<dbReference type="Proteomes" id="UP001060085">
    <property type="component" value="Linkage Group LG05"/>
</dbReference>
<gene>
    <name evidence="1" type="ORF">M9H77_21016</name>
</gene>
<keyword evidence="2" id="KW-1185">Reference proteome</keyword>
<reference evidence="2" key="1">
    <citation type="journal article" date="2023" name="Nat. Plants">
        <title>Single-cell RNA sequencing provides a high-resolution roadmap for understanding the multicellular compartmentation of specialized metabolism.</title>
        <authorList>
            <person name="Sun S."/>
            <person name="Shen X."/>
            <person name="Li Y."/>
            <person name="Li Y."/>
            <person name="Wang S."/>
            <person name="Li R."/>
            <person name="Zhang H."/>
            <person name="Shen G."/>
            <person name="Guo B."/>
            <person name="Wei J."/>
            <person name="Xu J."/>
            <person name="St-Pierre B."/>
            <person name="Chen S."/>
            <person name="Sun C."/>
        </authorList>
    </citation>
    <scope>NUCLEOTIDE SEQUENCE [LARGE SCALE GENOMIC DNA]</scope>
</reference>
<evidence type="ECO:0000313" key="1">
    <source>
        <dbReference type="EMBL" id="KAI5661693.1"/>
    </source>
</evidence>
<name>A0ACC0AL55_CATRO</name>
<sequence>MMRRKLLKDYNTRAASRQMAFLFIHTYENPIPTKVTVWYDHVSGSVRGLHRTRLVLRTRASSDDVDVSNSGEWFHLKRGVVQQRCGLIGLCGHRIMLCDRVGCLVECQEGLETKVGPMADLCLAGINYEMPKPDSDDLVLGSKLCSWNPTVVLHVFLNLGIKATLMCLDSLRLSSCARNPHTRAGCKNDHKMFLESRVSLFSAEGYADTLLSHS</sequence>
<evidence type="ECO:0000313" key="2">
    <source>
        <dbReference type="Proteomes" id="UP001060085"/>
    </source>
</evidence>
<comment type="caution">
    <text evidence="1">The sequence shown here is derived from an EMBL/GenBank/DDBJ whole genome shotgun (WGS) entry which is preliminary data.</text>
</comment>
<protein>
    <submittedName>
        <fullName evidence="1">Uncharacterized protein</fullName>
    </submittedName>
</protein>
<dbReference type="EMBL" id="CM044705">
    <property type="protein sequence ID" value="KAI5661693.1"/>
    <property type="molecule type" value="Genomic_DNA"/>
</dbReference>